<proteinExistence type="predicted"/>
<accession>A0A9D4MU29</accession>
<organism evidence="2 3">
    <name type="scientific">Dreissena polymorpha</name>
    <name type="common">Zebra mussel</name>
    <name type="synonym">Mytilus polymorpha</name>
    <dbReference type="NCBI Taxonomy" id="45954"/>
    <lineage>
        <taxon>Eukaryota</taxon>
        <taxon>Metazoa</taxon>
        <taxon>Spiralia</taxon>
        <taxon>Lophotrochozoa</taxon>
        <taxon>Mollusca</taxon>
        <taxon>Bivalvia</taxon>
        <taxon>Autobranchia</taxon>
        <taxon>Heteroconchia</taxon>
        <taxon>Euheterodonta</taxon>
        <taxon>Imparidentia</taxon>
        <taxon>Neoheterodontei</taxon>
        <taxon>Myida</taxon>
        <taxon>Dreissenoidea</taxon>
        <taxon>Dreissenidae</taxon>
        <taxon>Dreissena</taxon>
    </lineage>
</organism>
<protein>
    <submittedName>
        <fullName evidence="2">Uncharacterized protein</fullName>
    </submittedName>
</protein>
<evidence type="ECO:0000256" key="1">
    <source>
        <dbReference type="SAM" id="MobiDB-lite"/>
    </source>
</evidence>
<dbReference type="AlphaFoldDB" id="A0A9D4MU29"/>
<feature type="region of interest" description="Disordered" evidence="1">
    <location>
        <begin position="1"/>
        <end position="32"/>
    </location>
</feature>
<comment type="caution">
    <text evidence="2">The sequence shown here is derived from an EMBL/GenBank/DDBJ whole genome shotgun (WGS) entry which is preliminary data.</text>
</comment>
<reference evidence="2" key="1">
    <citation type="journal article" date="2019" name="bioRxiv">
        <title>The Genome of the Zebra Mussel, Dreissena polymorpha: A Resource for Invasive Species Research.</title>
        <authorList>
            <person name="McCartney M.A."/>
            <person name="Auch B."/>
            <person name="Kono T."/>
            <person name="Mallez S."/>
            <person name="Zhang Y."/>
            <person name="Obille A."/>
            <person name="Becker A."/>
            <person name="Abrahante J.E."/>
            <person name="Garbe J."/>
            <person name="Badalamenti J.P."/>
            <person name="Herman A."/>
            <person name="Mangelson H."/>
            <person name="Liachko I."/>
            <person name="Sullivan S."/>
            <person name="Sone E.D."/>
            <person name="Koren S."/>
            <person name="Silverstein K.A.T."/>
            <person name="Beckman K.B."/>
            <person name="Gohl D.M."/>
        </authorList>
    </citation>
    <scope>NUCLEOTIDE SEQUENCE</scope>
    <source>
        <strain evidence="2">Duluth1</strain>
        <tissue evidence="2">Whole animal</tissue>
    </source>
</reference>
<gene>
    <name evidence="2" type="ORF">DPMN_007710</name>
</gene>
<feature type="region of interest" description="Disordered" evidence="1">
    <location>
        <begin position="67"/>
        <end position="86"/>
    </location>
</feature>
<dbReference type="EMBL" id="JAIWYP010000001">
    <property type="protein sequence ID" value="KAH3883743.1"/>
    <property type="molecule type" value="Genomic_DNA"/>
</dbReference>
<name>A0A9D4MU29_DREPO</name>
<evidence type="ECO:0000313" key="3">
    <source>
        <dbReference type="Proteomes" id="UP000828390"/>
    </source>
</evidence>
<feature type="compositionally biased region" description="Basic and acidic residues" evidence="1">
    <location>
        <begin position="1"/>
        <end position="15"/>
    </location>
</feature>
<evidence type="ECO:0000313" key="2">
    <source>
        <dbReference type="EMBL" id="KAH3883743.1"/>
    </source>
</evidence>
<keyword evidence="3" id="KW-1185">Reference proteome</keyword>
<dbReference type="Proteomes" id="UP000828390">
    <property type="component" value="Unassembled WGS sequence"/>
</dbReference>
<reference evidence="2" key="2">
    <citation type="submission" date="2020-11" db="EMBL/GenBank/DDBJ databases">
        <authorList>
            <person name="McCartney M.A."/>
            <person name="Auch B."/>
            <person name="Kono T."/>
            <person name="Mallez S."/>
            <person name="Becker A."/>
            <person name="Gohl D.M."/>
            <person name="Silverstein K.A.T."/>
            <person name="Koren S."/>
            <person name="Bechman K.B."/>
            <person name="Herman A."/>
            <person name="Abrahante J.E."/>
            <person name="Garbe J."/>
        </authorList>
    </citation>
    <scope>NUCLEOTIDE SEQUENCE</scope>
    <source>
        <strain evidence="2">Duluth1</strain>
        <tissue evidence="2">Whole animal</tissue>
    </source>
</reference>
<sequence length="101" mass="11359">MSRSGESRDRGESRSQKIFLQTPKGDSVNQASTVIPRPGRLLLLTSLNNRILGGSLSGMVIVSRKKNSFTTSPEEGRAQRNWQRRGRAWQRYRPGFRGDGL</sequence>